<dbReference type="GO" id="GO:0016829">
    <property type="term" value="F:lyase activity"/>
    <property type="evidence" value="ECO:0007669"/>
    <property type="project" value="UniProtKB-KW"/>
</dbReference>
<dbReference type="SUPFAM" id="SSF51126">
    <property type="entry name" value="Pectin lyase-like"/>
    <property type="match status" value="2"/>
</dbReference>
<feature type="chain" id="PRO_5007833322" evidence="1">
    <location>
        <begin position="18"/>
        <end position="779"/>
    </location>
</feature>
<dbReference type="AlphaFoldDB" id="A0A162DK69"/>
<dbReference type="OrthoDB" id="6475864at2"/>
<dbReference type="Pfam" id="PF14592">
    <property type="entry name" value="Chondroitinas_B"/>
    <property type="match status" value="1"/>
</dbReference>
<reference evidence="2 3" key="1">
    <citation type="submission" date="2016-01" db="EMBL/GenBank/DDBJ databases">
        <title>The draft genome sequence of Aquimarina sp. RZW4-3-2.</title>
        <authorList>
            <person name="Wang Y."/>
        </authorList>
    </citation>
    <scope>NUCLEOTIDE SEQUENCE [LARGE SCALE GENOMIC DNA]</scope>
    <source>
        <strain evidence="2 3">RZW4-3-2</strain>
    </source>
</reference>
<keyword evidence="3" id="KW-1185">Reference proteome</keyword>
<dbReference type="InterPro" id="IPR039513">
    <property type="entry name" value="PL-6"/>
</dbReference>
<comment type="caution">
    <text evidence="2">The sequence shown here is derived from an EMBL/GenBank/DDBJ whole genome shotgun (WGS) entry which is preliminary data.</text>
</comment>
<keyword evidence="2" id="KW-0456">Lyase</keyword>
<feature type="signal peptide" evidence="1">
    <location>
        <begin position="1"/>
        <end position="17"/>
    </location>
</feature>
<keyword evidence="1" id="KW-0732">Signal</keyword>
<dbReference type="InterPro" id="IPR006626">
    <property type="entry name" value="PbH1"/>
</dbReference>
<dbReference type="STRING" id="1642818.AWE51_19915"/>
<evidence type="ECO:0000313" key="3">
    <source>
        <dbReference type="Proteomes" id="UP000076715"/>
    </source>
</evidence>
<protein>
    <submittedName>
        <fullName evidence="2">Alginate lyase</fullName>
    </submittedName>
</protein>
<evidence type="ECO:0000313" key="2">
    <source>
        <dbReference type="EMBL" id="KZS41668.1"/>
    </source>
</evidence>
<sequence length="779" mass="86065">MKIKILFCILLSISFYACNNNASKKNNSIISSVDAFNEALKTIQPGDSIVLSKGIWKDAELLFEAKGTKEKPITLTVEEKGATTLEGASYLRMAGEYLVVSGLVFKNGFTPTSEVISFKKDKNNFASNSRLTECVIDNYSNPERREQDYWIGIYGKNNRIDHNHIEGKSNLGVTMAVRLNSKEFIENHHQIDHNYFGPRQTLGSNGGETLRIGTSHHSLSNSNTIVEHNYFDRCAGELEIISSKSCQNTYRNNVFFECRGTLTMRHGNETNVNNNVFIGNGVPSTGGIRVINGKQTVENNYAIGLTGYRFGGALVVMNGVPNSPLNRYFQVSDAKIKNNTFINCDYIQLCAGSDAERSATPINSVMHNNIFYNENKDDSFTVYDDITGIDFQNNLISPNTKGISKNGFTATKLVLQKNNYGLLAPATTPTPGLGAIIKGEIPSKETTGASWYPKVNKTASFNSGKTIHVKPGINTLFDAVKNSAPGDIIKLTAQDGYLQTKTIEIKHPITISTSSKKSTITFEKKSLFDILNGGSLKLNNLIFDGKEAPDYAGNAVIRTSKYSMNKNYKLLIDNCDFKNLNINHSYDVVKVFKNTMADTISITNATFKNITGNILSLDKEIGENGIFNAEFVILKNNVFSNIDGAVLNLVRDGRDESTFGPFLTFDHNVLDNVGHGKRNKNKKSISLVGVQNAIIKNSIFNNSKGIQMHLVVGGPIAKVHHTNFFKSEKVVVTGDQKYEIGTIWSLDPKFENMETYSLTNNSELTNKGDDNLDIGILKK</sequence>
<dbReference type="InterPro" id="IPR011050">
    <property type="entry name" value="Pectin_lyase_fold/virulence"/>
</dbReference>
<dbReference type="RefSeq" id="WP_066311174.1">
    <property type="nucleotide sequence ID" value="NZ_LQRT01000003.1"/>
</dbReference>
<dbReference type="InterPro" id="IPR012334">
    <property type="entry name" value="Pectin_lyas_fold"/>
</dbReference>
<evidence type="ECO:0000256" key="1">
    <source>
        <dbReference type="SAM" id="SignalP"/>
    </source>
</evidence>
<organism evidence="2 3">
    <name type="scientific">Aquimarina aggregata</name>
    <dbReference type="NCBI Taxonomy" id="1642818"/>
    <lineage>
        <taxon>Bacteria</taxon>
        <taxon>Pseudomonadati</taxon>
        <taxon>Bacteroidota</taxon>
        <taxon>Flavobacteriia</taxon>
        <taxon>Flavobacteriales</taxon>
        <taxon>Flavobacteriaceae</taxon>
        <taxon>Aquimarina</taxon>
    </lineage>
</organism>
<accession>A0A162DK69</accession>
<proteinExistence type="predicted"/>
<gene>
    <name evidence="2" type="ORF">AWE51_19915</name>
</gene>
<dbReference type="PROSITE" id="PS51257">
    <property type="entry name" value="PROKAR_LIPOPROTEIN"/>
    <property type="match status" value="1"/>
</dbReference>
<dbReference type="Gene3D" id="2.160.20.10">
    <property type="entry name" value="Single-stranded right-handed beta-helix, Pectin lyase-like"/>
    <property type="match status" value="2"/>
</dbReference>
<dbReference type="EMBL" id="LQRT01000003">
    <property type="protein sequence ID" value="KZS41668.1"/>
    <property type="molecule type" value="Genomic_DNA"/>
</dbReference>
<dbReference type="SMART" id="SM00710">
    <property type="entry name" value="PbH1"/>
    <property type="match status" value="6"/>
</dbReference>
<dbReference type="Proteomes" id="UP000076715">
    <property type="component" value="Unassembled WGS sequence"/>
</dbReference>
<dbReference type="CDD" id="cd14251">
    <property type="entry name" value="PL-6"/>
    <property type="match status" value="1"/>
</dbReference>
<name>A0A162DK69_9FLAO</name>